<dbReference type="VEuPathDB" id="PlasmoDB:C922_01710"/>
<dbReference type="AlphaFoldDB" id="W7AA11"/>
<proteinExistence type="inferred from homology"/>
<dbReference type="GO" id="GO:0051028">
    <property type="term" value="P:mRNA transport"/>
    <property type="evidence" value="ECO:0007669"/>
    <property type="project" value="TreeGrafter"/>
</dbReference>
<dbReference type="EMBL" id="KI965464">
    <property type="protein sequence ID" value="EUD68098.1"/>
    <property type="molecule type" value="Genomic_DNA"/>
</dbReference>
<gene>
    <name evidence="5" type="ORF">C922_01710</name>
</gene>
<evidence type="ECO:0000256" key="2">
    <source>
        <dbReference type="ARBA" id="ARBA00022884"/>
    </source>
</evidence>
<protein>
    <recommendedName>
        <fullName evidence="4">Histone RNA hairpin-binding protein RNA-binding domain-containing protein</fullName>
    </recommendedName>
</protein>
<dbReference type="GO" id="GO:0003729">
    <property type="term" value="F:mRNA binding"/>
    <property type="evidence" value="ECO:0007669"/>
    <property type="project" value="InterPro"/>
</dbReference>
<dbReference type="GO" id="GO:0005737">
    <property type="term" value="C:cytoplasm"/>
    <property type="evidence" value="ECO:0007669"/>
    <property type="project" value="TreeGrafter"/>
</dbReference>
<dbReference type="Pfam" id="PF15247">
    <property type="entry name" value="SLBP_RNA_bind"/>
    <property type="match status" value="1"/>
</dbReference>
<feature type="compositionally biased region" description="Basic and acidic residues" evidence="3">
    <location>
        <begin position="242"/>
        <end position="256"/>
    </location>
</feature>
<reference evidence="5 6" key="1">
    <citation type="submission" date="2013-02" db="EMBL/GenBank/DDBJ databases">
        <title>The Genome Sequence of Plasmodium inui San Antonio 1.</title>
        <authorList>
            <consortium name="The Broad Institute Genome Sequencing Platform"/>
            <consortium name="The Broad Institute Genome Sequencing Center for Infectious Disease"/>
            <person name="Neafsey D."/>
            <person name="Cheeseman I."/>
            <person name="Volkman S."/>
            <person name="Adams J."/>
            <person name="Walker B."/>
            <person name="Young S.K."/>
            <person name="Zeng Q."/>
            <person name="Gargeya S."/>
            <person name="Fitzgerald M."/>
            <person name="Haas B."/>
            <person name="Abouelleil A."/>
            <person name="Alvarado L."/>
            <person name="Arachchi H.M."/>
            <person name="Berlin A.M."/>
            <person name="Chapman S.B."/>
            <person name="Dewar J."/>
            <person name="Goldberg J."/>
            <person name="Griggs A."/>
            <person name="Gujja S."/>
            <person name="Hansen M."/>
            <person name="Howarth C."/>
            <person name="Imamovic A."/>
            <person name="Larimer J."/>
            <person name="McCowan C."/>
            <person name="Murphy C."/>
            <person name="Neiman D."/>
            <person name="Pearson M."/>
            <person name="Priest M."/>
            <person name="Roberts A."/>
            <person name="Saif S."/>
            <person name="Shea T."/>
            <person name="Sisk P."/>
            <person name="Sykes S."/>
            <person name="Wortman J."/>
            <person name="Nusbaum C."/>
            <person name="Birren B."/>
        </authorList>
    </citation>
    <scope>NUCLEOTIDE SEQUENCE [LARGE SCALE GENOMIC DNA]</scope>
    <source>
        <strain evidence="5 6">San Antonio 1</strain>
    </source>
</reference>
<accession>W7AA11</accession>
<comment type="similarity">
    <text evidence="1">Belongs to the SLBP family.</text>
</comment>
<feature type="region of interest" description="Disordered" evidence="3">
    <location>
        <begin position="344"/>
        <end position="367"/>
    </location>
</feature>
<feature type="region of interest" description="Disordered" evidence="3">
    <location>
        <begin position="165"/>
        <end position="277"/>
    </location>
</feature>
<dbReference type="InterPro" id="IPR038294">
    <property type="entry name" value="SLBP_RNA_bind_sf"/>
</dbReference>
<evidence type="ECO:0000313" key="6">
    <source>
        <dbReference type="Proteomes" id="UP000030640"/>
    </source>
</evidence>
<feature type="compositionally biased region" description="Basic residues" evidence="3">
    <location>
        <begin position="355"/>
        <end position="364"/>
    </location>
</feature>
<sequence>MSTIRWVDLLSSESNLSHSVANNEDVVEKAKKKKFPYHQERDLNSSFLNSYTADLDNSNVGINLKIKNMSIVEKTEKGENKPLLSADKTSGQMTPWRNDNQMERTLPSVAPDGAIKHTGEGQSEKSTEGVPPKDSKNVHSNEDEQTDLLPNVVVKDVIKEKNCVSEELVSPSQGELNQQEKSIPKVDSASEPTNGNTVLERTNKTGKEYPNAENTPEEEDTKKELLRRVSAGSENSQSAIEGAKRGSEKRQSDGKKRNSSNVSALTKGNRSNRIKNVSVDKESIQNSYFARYIVNKGGDSTKTAKNAKNGNTANFANTDNAANAASTVAGGNVPGCSLIMKAPNQREEAEVSKGTPHKGKKRKDRAVLGENSTASKFNFTLSHDVTVDDNNVPLNPAKKVKSRLKQRGAAQKDAEKDAEKEAANVAITEGTNVVPAPPGKTLPDRATKVLTKSPIADATELAKQHNNNLGIMEDMPNMRTPQKSHIPAPSHYKHRTSDNIDMEKFRNFDANFINYLGDIRSHFSDPFVNSNSNRVNSRLKEIAVGKSTKEYKNYVKVVKYEERMDDDPRTPNAYENVTNAKFQAKYNLWRKKLHKFDSIG</sequence>
<dbReference type="GO" id="GO:0071204">
    <property type="term" value="C:histone pre-mRNA 3'end processing complex"/>
    <property type="evidence" value="ECO:0007669"/>
    <property type="project" value="TreeGrafter"/>
</dbReference>
<organism evidence="5 6">
    <name type="scientific">Plasmodium inui San Antonio 1</name>
    <dbReference type="NCBI Taxonomy" id="1237626"/>
    <lineage>
        <taxon>Eukaryota</taxon>
        <taxon>Sar</taxon>
        <taxon>Alveolata</taxon>
        <taxon>Apicomplexa</taxon>
        <taxon>Aconoidasida</taxon>
        <taxon>Haemosporida</taxon>
        <taxon>Plasmodiidae</taxon>
        <taxon>Plasmodium</taxon>
        <taxon>Plasmodium (Plasmodium)</taxon>
    </lineage>
</organism>
<dbReference type="PANTHER" id="PTHR17408:SF0">
    <property type="entry name" value="HISTONE RNA HAIRPIN-BINDING PROTEIN"/>
    <property type="match status" value="1"/>
</dbReference>
<feature type="domain" description="Histone RNA hairpin-binding protein RNA-binding" evidence="4">
    <location>
        <begin position="532"/>
        <end position="597"/>
    </location>
</feature>
<evidence type="ECO:0000259" key="4">
    <source>
        <dbReference type="Pfam" id="PF15247"/>
    </source>
</evidence>
<evidence type="ECO:0000256" key="1">
    <source>
        <dbReference type="ARBA" id="ARBA00006151"/>
    </source>
</evidence>
<feature type="compositionally biased region" description="Polar residues" evidence="3">
    <location>
        <begin position="87"/>
        <end position="99"/>
    </location>
</feature>
<name>W7AA11_9APIC</name>
<dbReference type="OrthoDB" id="265795at2759"/>
<feature type="compositionally biased region" description="Polar residues" evidence="3">
    <location>
        <begin position="170"/>
        <end position="181"/>
    </location>
</feature>
<dbReference type="Proteomes" id="UP000030640">
    <property type="component" value="Unassembled WGS sequence"/>
</dbReference>
<evidence type="ECO:0000313" key="5">
    <source>
        <dbReference type="EMBL" id="EUD68098.1"/>
    </source>
</evidence>
<feature type="compositionally biased region" description="Basic and acidic residues" evidence="3">
    <location>
        <begin position="410"/>
        <end position="419"/>
    </location>
</feature>
<feature type="compositionally biased region" description="Polar residues" evidence="3">
    <location>
        <begin position="190"/>
        <end position="200"/>
    </location>
</feature>
<feature type="region of interest" description="Disordered" evidence="3">
    <location>
        <begin position="390"/>
        <end position="419"/>
    </location>
</feature>
<dbReference type="Gene3D" id="1.10.8.1120">
    <property type="entry name" value="Histone RNA hairpin-binding protein RNA-binding domain"/>
    <property type="match status" value="1"/>
</dbReference>
<dbReference type="GO" id="GO:0071207">
    <property type="term" value="F:histone pre-mRNA stem-loop binding"/>
    <property type="evidence" value="ECO:0007669"/>
    <property type="project" value="TreeGrafter"/>
</dbReference>
<keyword evidence="2" id="KW-0694">RNA-binding</keyword>
<dbReference type="RefSeq" id="XP_008815535.1">
    <property type="nucleotide sequence ID" value="XM_008817313.1"/>
</dbReference>
<keyword evidence="6" id="KW-1185">Reference proteome</keyword>
<feature type="compositionally biased region" description="Basic and acidic residues" evidence="3">
    <location>
        <begin position="114"/>
        <end position="142"/>
    </location>
</feature>
<dbReference type="GeneID" id="20036984"/>
<feature type="region of interest" description="Disordered" evidence="3">
    <location>
        <begin position="77"/>
        <end position="151"/>
    </location>
</feature>
<dbReference type="InterPro" id="IPR029344">
    <property type="entry name" value="SLBP_RNA_bind"/>
</dbReference>
<dbReference type="PANTHER" id="PTHR17408">
    <property type="entry name" value="HISTONE RNA HAIRPIN-BINDING PROTEIN"/>
    <property type="match status" value="1"/>
</dbReference>
<feature type="compositionally biased region" description="Polar residues" evidence="3">
    <location>
        <begin position="259"/>
        <end position="275"/>
    </location>
</feature>
<dbReference type="GO" id="GO:0006398">
    <property type="term" value="P:mRNA 3'-end processing by stem-loop binding and cleavage"/>
    <property type="evidence" value="ECO:0007669"/>
    <property type="project" value="TreeGrafter"/>
</dbReference>
<evidence type="ECO:0000256" key="3">
    <source>
        <dbReference type="SAM" id="MobiDB-lite"/>
    </source>
</evidence>
<dbReference type="InterPro" id="IPR026502">
    <property type="entry name" value="SLBP1/SLBP2"/>
</dbReference>